<organism evidence="2 3">
    <name type="scientific">Dictyobacter kobayashii</name>
    <dbReference type="NCBI Taxonomy" id="2014872"/>
    <lineage>
        <taxon>Bacteria</taxon>
        <taxon>Bacillati</taxon>
        <taxon>Chloroflexota</taxon>
        <taxon>Ktedonobacteria</taxon>
        <taxon>Ktedonobacterales</taxon>
        <taxon>Dictyobacteraceae</taxon>
        <taxon>Dictyobacter</taxon>
    </lineage>
</organism>
<dbReference type="Proteomes" id="UP000287188">
    <property type="component" value="Unassembled WGS sequence"/>
</dbReference>
<accession>A0A402AL97</accession>
<keyword evidence="3" id="KW-1185">Reference proteome</keyword>
<reference evidence="3" key="1">
    <citation type="submission" date="2018-12" db="EMBL/GenBank/DDBJ databases">
        <title>Tengunoibacter tsumagoiensis gen. nov., sp. nov., Dictyobacter kobayashii sp. nov., D. alpinus sp. nov., and D. joshuensis sp. nov. and description of Dictyobacteraceae fam. nov. within the order Ktedonobacterales isolated from Tengu-no-mugimeshi.</title>
        <authorList>
            <person name="Wang C.M."/>
            <person name="Zheng Y."/>
            <person name="Sakai Y."/>
            <person name="Toyoda A."/>
            <person name="Minakuchi Y."/>
            <person name="Abe K."/>
            <person name="Yokota A."/>
            <person name="Yabe S."/>
        </authorList>
    </citation>
    <scope>NUCLEOTIDE SEQUENCE [LARGE SCALE GENOMIC DNA]</scope>
    <source>
        <strain evidence="3">Uno11</strain>
    </source>
</reference>
<gene>
    <name evidence="2" type="ORF">KDK_35800</name>
</gene>
<feature type="region of interest" description="Disordered" evidence="1">
    <location>
        <begin position="1"/>
        <end position="51"/>
    </location>
</feature>
<dbReference type="EMBL" id="BIFS01000001">
    <property type="protein sequence ID" value="GCE19780.1"/>
    <property type="molecule type" value="Genomic_DNA"/>
</dbReference>
<evidence type="ECO:0000256" key="1">
    <source>
        <dbReference type="SAM" id="MobiDB-lite"/>
    </source>
</evidence>
<name>A0A402AL97_9CHLR</name>
<evidence type="ECO:0000313" key="3">
    <source>
        <dbReference type="Proteomes" id="UP000287188"/>
    </source>
</evidence>
<dbReference type="AlphaFoldDB" id="A0A402AL97"/>
<protein>
    <submittedName>
        <fullName evidence="2">Uncharacterized protein</fullName>
    </submittedName>
</protein>
<comment type="caution">
    <text evidence="2">The sequence shown here is derived from an EMBL/GenBank/DDBJ whole genome shotgun (WGS) entry which is preliminary data.</text>
</comment>
<evidence type="ECO:0000313" key="2">
    <source>
        <dbReference type="EMBL" id="GCE19780.1"/>
    </source>
</evidence>
<proteinExistence type="predicted"/>
<sequence length="51" mass="4747">MMTLSANIASGAVDPTAPTDGAVPVAAGQIAGKAPQGDGKAESAEAIGAPL</sequence>